<comment type="caution">
    <text evidence="1">The sequence shown here is derived from an EMBL/GenBank/DDBJ whole genome shotgun (WGS) entry which is preliminary data.</text>
</comment>
<organism evidence="1 2">
    <name type="scientific">Solanum commersonii</name>
    <name type="common">Commerson's wild potato</name>
    <name type="synonym">Commerson's nightshade</name>
    <dbReference type="NCBI Taxonomy" id="4109"/>
    <lineage>
        <taxon>Eukaryota</taxon>
        <taxon>Viridiplantae</taxon>
        <taxon>Streptophyta</taxon>
        <taxon>Embryophyta</taxon>
        <taxon>Tracheophyta</taxon>
        <taxon>Spermatophyta</taxon>
        <taxon>Magnoliopsida</taxon>
        <taxon>eudicotyledons</taxon>
        <taxon>Gunneridae</taxon>
        <taxon>Pentapetalae</taxon>
        <taxon>asterids</taxon>
        <taxon>lamiids</taxon>
        <taxon>Solanales</taxon>
        <taxon>Solanaceae</taxon>
        <taxon>Solanoideae</taxon>
        <taxon>Solaneae</taxon>
        <taxon>Solanum</taxon>
    </lineage>
</organism>
<dbReference type="AlphaFoldDB" id="A0A9J5X9M9"/>
<accession>A0A9J5X9M9</accession>
<sequence>MANLVELDMNSSSQVLVSSVAVIELKNSSAVPMGRFISYLKIRKLVSKGCIYHLV</sequence>
<reference evidence="1 2" key="1">
    <citation type="submission" date="2020-09" db="EMBL/GenBank/DDBJ databases">
        <title>De no assembly of potato wild relative species, Solanum commersonii.</title>
        <authorList>
            <person name="Cho K."/>
        </authorList>
    </citation>
    <scope>NUCLEOTIDE SEQUENCE [LARGE SCALE GENOMIC DNA]</scope>
    <source>
        <strain evidence="1">LZ3.2</strain>
        <tissue evidence="1">Leaf</tissue>
    </source>
</reference>
<dbReference type="EMBL" id="JACXVP010000009">
    <property type="protein sequence ID" value="KAG5585019.1"/>
    <property type="molecule type" value="Genomic_DNA"/>
</dbReference>
<gene>
    <name evidence="1" type="ORF">H5410_045453</name>
</gene>
<name>A0A9J5X9M9_SOLCO</name>
<protein>
    <submittedName>
        <fullName evidence="1">Uncharacterized protein</fullName>
    </submittedName>
</protein>
<evidence type="ECO:0000313" key="2">
    <source>
        <dbReference type="Proteomes" id="UP000824120"/>
    </source>
</evidence>
<evidence type="ECO:0000313" key="1">
    <source>
        <dbReference type="EMBL" id="KAG5585019.1"/>
    </source>
</evidence>
<keyword evidence="2" id="KW-1185">Reference proteome</keyword>
<dbReference type="OrthoDB" id="437338at2759"/>
<dbReference type="Proteomes" id="UP000824120">
    <property type="component" value="Chromosome 9"/>
</dbReference>
<proteinExistence type="predicted"/>